<dbReference type="InterPro" id="IPR016169">
    <property type="entry name" value="FAD-bd_PCMH_sub2"/>
</dbReference>
<name>A0A3D9ZI99_9ACTN</name>
<dbReference type="Pfam" id="PF00571">
    <property type="entry name" value="CBS"/>
    <property type="match status" value="2"/>
</dbReference>
<dbReference type="CDD" id="cd04590">
    <property type="entry name" value="CBS_pair_CorC_HlyC_assoc"/>
    <property type="match status" value="1"/>
</dbReference>
<organism evidence="6 7">
    <name type="scientific">Asanoa ferruginea</name>
    <dbReference type="NCBI Taxonomy" id="53367"/>
    <lineage>
        <taxon>Bacteria</taxon>
        <taxon>Bacillati</taxon>
        <taxon>Actinomycetota</taxon>
        <taxon>Actinomycetes</taxon>
        <taxon>Micromonosporales</taxon>
        <taxon>Micromonosporaceae</taxon>
        <taxon>Asanoa</taxon>
    </lineage>
</organism>
<sequence length="345" mass="37742">MQAGPAASQPGTAGPRRRFPAGRPQRNPGPVARRLARLVVRTADGLTAALGADPSSGREQISEADLRELVAANTRLDPVERRIIDEVLVARDTMVREVMRARTEVMFLSAGLTLAEAAHRVREQTHTRYPVIDGTHDDVVGFVHLRDLLIRPEGDGRLTIGDLTREVKRIPASKRVLVALSEMRRERHHLAVVIDEYGGTAGIVTLEDLIEEVVGEIHDEYDVEPDPVPGRQTDLDGRLNLADFAERAGFDLPPGPYETVGGYVMARLGRVPRVGDEAPVPATAEGADGWVLRVLELDGRRVSRVAIRVVDLPPPPEPAQVIATIPMPMLPPRREPATERATARD</sequence>
<dbReference type="SUPFAM" id="SSF54631">
    <property type="entry name" value="CBS-domain pair"/>
    <property type="match status" value="1"/>
</dbReference>
<keyword evidence="1" id="KW-0677">Repeat</keyword>
<dbReference type="InterPro" id="IPR046342">
    <property type="entry name" value="CBS_dom_sf"/>
</dbReference>
<dbReference type="Gene3D" id="3.10.580.10">
    <property type="entry name" value="CBS-domain"/>
    <property type="match status" value="1"/>
</dbReference>
<evidence type="ECO:0000256" key="4">
    <source>
        <dbReference type="SAM" id="MobiDB-lite"/>
    </source>
</evidence>
<dbReference type="PROSITE" id="PS51371">
    <property type="entry name" value="CBS"/>
    <property type="match status" value="2"/>
</dbReference>
<dbReference type="Proteomes" id="UP000256913">
    <property type="component" value="Unassembled WGS sequence"/>
</dbReference>
<reference evidence="6 7" key="1">
    <citation type="submission" date="2018-08" db="EMBL/GenBank/DDBJ databases">
        <title>Sequencing the genomes of 1000 actinobacteria strains.</title>
        <authorList>
            <person name="Klenk H.-P."/>
        </authorList>
    </citation>
    <scope>NUCLEOTIDE SEQUENCE [LARGE SCALE GENOMIC DNA]</scope>
    <source>
        <strain evidence="6 7">DSM 44099</strain>
    </source>
</reference>
<dbReference type="EMBL" id="QUMQ01000001">
    <property type="protein sequence ID" value="REF96957.1"/>
    <property type="molecule type" value="Genomic_DNA"/>
</dbReference>
<dbReference type="SMART" id="SM01091">
    <property type="entry name" value="CorC_HlyC"/>
    <property type="match status" value="1"/>
</dbReference>
<keyword evidence="2 3" id="KW-0129">CBS domain</keyword>
<dbReference type="OrthoDB" id="110231at2"/>
<dbReference type="Pfam" id="PF03471">
    <property type="entry name" value="CorC_HlyC"/>
    <property type="match status" value="1"/>
</dbReference>
<feature type="domain" description="CBS" evidence="5">
    <location>
        <begin position="163"/>
        <end position="220"/>
    </location>
</feature>
<dbReference type="InterPro" id="IPR044751">
    <property type="entry name" value="Ion_transp-like_CBS"/>
</dbReference>
<dbReference type="Gene3D" id="3.30.465.10">
    <property type="match status" value="1"/>
</dbReference>
<evidence type="ECO:0000313" key="6">
    <source>
        <dbReference type="EMBL" id="REF96957.1"/>
    </source>
</evidence>
<dbReference type="SUPFAM" id="SSF56176">
    <property type="entry name" value="FAD-binding/transporter-associated domain-like"/>
    <property type="match status" value="1"/>
</dbReference>
<keyword evidence="7" id="KW-1185">Reference proteome</keyword>
<dbReference type="InterPro" id="IPR036318">
    <property type="entry name" value="FAD-bd_PCMH-like_sf"/>
</dbReference>
<dbReference type="GO" id="GO:0005886">
    <property type="term" value="C:plasma membrane"/>
    <property type="evidence" value="ECO:0007669"/>
    <property type="project" value="TreeGrafter"/>
</dbReference>
<dbReference type="PANTHER" id="PTHR22777:SF17">
    <property type="entry name" value="UPF0053 PROTEIN SLL0260"/>
    <property type="match status" value="1"/>
</dbReference>
<protein>
    <submittedName>
        <fullName evidence="6">Putative hemolysin</fullName>
    </submittedName>
</protein>
<dbReference type="AlphaFoldDB" id="A0A3D9ZI99"/>
<accession>A0A3D9ZI99</accession>
<feature type="domain" description="CBS" evidence="5">
    <location>
        <begin position="99"/>
        <end position="160"/>
    </location>
</feature>
<dbReference type="SMART" id="SM00116">
    <property type="entry name" value="CBS"/>
    <property type="match status" value="2"/>
</dbReference>
<dbReference type="InterPro" id="IPR000644">
    <property type="entry name" value="CBS_dom"/>
</dbReference>
<dbReference type="PANTHER" id="PTHR22777">
    <property type="entry name" value="HEMOLYSIN-RELATED"/>
    <property type="match status" value="1"/>
</dbReference>
<proteinExistence type="predicted"/>
<evidence type="ECO:0000256" key="2">
    <source>
        <dbReference type="ARBA" id="ARBA00023122"/>
    </source>
</evidence>
<feature type="region of interest" description="Disordered" evidence="4">
    <location>
        <begin position="1"/>
        <end position="32"/>
    </location>
</feature>
<dbReference type="GO" id="GO:0050660">
    <property type="term" value="F:flavin adenine dinucleotide binding"/>
    <property type="evidence" value="ECO:0007669"/>
    <property type="project" value="InterPro"/>
</dbReference>
<evidence type="ECO:0000256" key="1">
    <source>
        <dbReference type="ARBA" id="ARBA00022737"/>
    </source>
</evidence>
<evidence type="ECO:0000313" key="7">
    <source>
        <dbReference type="Proteomes" id="UP000256913"/>
    </source>
</evidence>
<evidence type="ECO:0000259" key="5">
    <source>
        <dbReference type="PROSITE" id="PS51371"/>
    </source>
</evidence>
<dbReference type="InterPro" id="IPR005170">
    <property type="entry name" value="Transptr-assoc_dom"/>
</dbReference>
<comment type="caution">
    <text evidence="6">The sequence shown here is derived from an EMBL/GenBank/DDBJ whole genome shotgun (WGS) entry which is preliminary data.</text>
</comment>
<gene>
    <name evidence="6" type="ORF">DFJ67_2952</name>
</gene>
<evidence type="ECO:0000256" key="3">
    <source>
        <dbReference type="PROSITE-ProRule" id="PRU00703"/>
    </source>
</evidence>
<dbReference type="FunFam" id="3.10.580.10:FF:000002">
    <property type="entry name" value="Magnesium/cobalt efflux protein CorC"/>
    <property type="match status" value="1"/>
</dbReference>